<dbReference type="RefSeq" id="WP_015439804.1">
    <property type="nucleotide sequence ID" value="NC_020520.1"/>
</dbReference>
<evidence type="ECO:0000313" key="8">
    <source>
        <dbReference type="EMBL" id="BAN00556.1"/>
    </source>
</evidence>
<dbReference type="EMBL" id="AP012057">
    <property type="protein sequence ID" value="BAN00556.1"/>
    <property type="molecule type" value="Genomic_DNA"/>
</dbReference>
<evidence type="ECO:0000256" key="2">
    <source>
        <dbReference type="ARBA" id="ARBA00008164"/>
    </source>
</evidence>
<feature type="compositionally biased region" description="Basic and acidic residues" evidence="6">
    <location>
        <begin position="307"/>
        <end position="320"/>
    </location>
</feature>
<dbReference type="OrthoDB" id="9809197at2"/>
<sequence length="344" mass="37836">MIAIVIGVIALIGIIVLVSAVKIVRPYQRGLVERLGKYKTTEEPGLRIIIPFIETMQLIDMREQVVDVPPQEVITADNVVVSVDAVVYYEATDPQRLVYNVADFFTAITKLAQTNLRNLIGDMELDKALTSRDTINTQLREVLDDATDKWGVRVVRVEIQRIDPPPDIVSAMHAQMRAERDRRATVTEAKGYQEAAIARADGEQQAAVLSAQGRKEAAVLDAQGESEAIQLRAQANKLRLQLLGEGEGLAAKARLTGIKEAGANQEVLTVEYLQALERIGDGRATKLVIPADFSGLLGTVAALAETIRPDDESDELRPKDGLPIPADDDRVQLPEPNRDDHRDR</sequence>
<dbReference type="AlphaFoldDB" id="A0A6C7E933"/>
<dbReference type="InterPro" id="IPR001107">
    <property type="entry name" value="Band_7"/>
</dbReference>
<dbReference type="PRINTS" id="PR00721">
    <property type="entry name" value="STOMATIN"/>
</dbReference>
<evidence type="ECO:0000313" key="9">
    <source>
        <dbReference type="Proteomes" id="UP000011863"/>
    </source>
</evidence>
<evidence type="ECO:0000256" key="5">
    <source>
        <dbReference type="ARBA" id="ARBA00023136"/>
    </source>
</evidence>
<evidence type="ECO:0000256" key="4">
    <source>
        <dbReference type="ARBA" id="ARBA00022989"/>
    </source>
</evidence>
<feature type="region of interest" description="Disordered" evidence="6">
    <location>
        <begin position="307"/>
        <end position="344"/>
    </location>
</feature>
<comment type="similarity">
    <text evidence="2">Belongs to the band 7/mec-2 family.</text>
</comment>
<dbReference type="PROSITE" id="PS01270">
    <property type="entry name" value="BAND_7"/>
    <property type="match status" value="1"/>
</dbReference>
<evidence type="ECO:0000259" key="7">
    <source>
        <dbReference type="SMART" id="SM00244"/>
    </source>
</evidence>
<dbReference type="InterPro" id="IPR036013">
    <property type="entry name" value="Band_7/SPFH_dom_sf"/>
</dbReference>
<protein>
    <recommendedName>
        <fullName evidence="7">Band 7 domain-containing protein</fullName>
    </recommendedName>
</protein>
<gene>
    <name evidence="8" type="ORF">YM304_02420</name>
</gene>
<organism evidence="8 9">
    <name type="scientific">Ilumatobacter coccineus (strain NBRC 103263 / KCTC 29153 / YM16-304)</name>
    <dbReference type="NCBI Taxonomy" id="1313172"/>
    <lineage>
        <taxon>Bacteria</taxon>
        <taxon>Bacillati</taxon>
        <taxon>Actinomycetota</taxon>
        <taxon>Acidimicrobiia</taxon>
        <taxon>Acidimicrobiales</taxon>
        <taxon>Ilumatobacteraceae</taxon>
        <taxon>Ilumatobacter</taxon>
    </lineage>
</organism>
<dbReference type="GO" id="GO:0098552">
    <property type="term" value="C:side of membrane"/>
    <property type="evidence" value="ECO:0007669"/>
    <property type="project" value="UniProtKB-ARBA"/>
</dbReference>
<dbReference type="SMART" id="SM00244">
    <property type="entry name" value="PHB"/>
    <property type="match status" value="1"/>
</dbReference>
<feature type="domain" description="Band 7" evidence="7">
    <location>
        <begin position="19"/>
        <end position="176"/>
    </location>
</feature>
<dbReference type="SUPFAM" id="SSF117892">
    <property type="entry name" value="Band 7/SPFH domain"/>
    <property type="match status" value="1"/>
</dbReference>
<name>A0A6C7E933_ILUCY</name>
<dbReference type="InterPro" id="IPR018080">
    <property type="entry name" value="Band_7/stomatin-like_CS"/>
</dbReference>
<keyword evidence="9" id="KW-1185">Reference proteome</keyword>
<dbReference type="Proteomes" id="UP000011863">
    <property type="component" value="Chromosome"/>
</dbReference>
<reference evidence="8 9" key="1">
    <citation type="journal article" date="2013" name="Int. J. Syst. Evol. Microbiol.">
        <title>Ilumatobacter nonamiense sp. nov. and Ilumatobacter coccineum sp. nov., isolated from seashore sand.</title>
        <authorList>
            <person name="Matsumoto A."/>
            <person name="Kasai H."/>
            <person name="Matsuo Y."/>
            <person name="Shizuri Y."/>
            <person name="Ichikawa N."/>
            <person name="Fujita N."/>
            <person name="Omura S."/>
            <person name="Takahashi Y."/>
        </authorList>
    </citation>
    <scope>NUCLEOTIDE SEQUENCE [LARGE SCALE GENOMIC DNA]</scope>
    <source>
        <strain evidence="9">NBRC 103263 / KCTC 29153 / YM16-304</strain>
    </source>
</reference>
<dbReference type="CDD" id="cd08829">
    <property type="entry name" value="SPFH_paraslipin"/>
    <property type="match status" value="1"/>
</dbReference>
<dbReference type="PANTHER" id="PTHR43327">
    <property type="entry name" value="STOMATIN-LIKE PROTEIN 2, MITOCHONDRIAL"/>
    <property type="match status" value="1"/>
</dbReference>
<feature type="compositionally biased region" description="Basic and acidic residues" evidence="6">
    <location>
        <begin position="327"/>
        <end position="344"/>
    </location>
</feature>
<dbReference type="KEGG" id="aym:YM304_02420"/>
<dbReference type="Gene3D" id="3.30.479.30">
    <property type="entry name" value="Band 7 domain"/>
    <property type="match status" value="1"/>
</dbReference>
<evidence type="ECO:0000256" key="3">
    <source>
        <dbReference type="ARBA" id="ARBA00022692"/>
    </source>
</evidence>
<dbReference type="FunFam" id="3.30.479.30:FF:000004">
    <property type="entry name" value="Putative membrane protease family, stomatin"/>
    <property type="match status" value="1"/>
</dbReference>
<keyword evidence="5" id="KW-0472">Membrane</keyword>
<evidence type="ECO:0000256" key="6">
    <source>
        <dbReference type="SAM" id="MobiDB-lite"/>
    </source>
</evidence>
<dbReference type="GO" id="GO:0005886">
    <property type="term" value="C:plasma membrane"/>
    <property type="evidence" value="ECO:0007669"/>
    <property type="project" value="UniProtKB-ARBA"/>
</dbReference>
<dbReference type="InterPro" id="IPR001972">
    <property type="entry name" value="Stomatin_HflK_fam"/>
</dbReference>
<dbReference type="Pfam" id="PF01145">
    <property type="entry name" value="Band_7"/>
    <property type="match status" value="1"/>
</dbReference>
<evidence type="ECO:0000256" key="1">
    <source>
        <dbReference type="ARBA" id="ARBA00004167"/>
    </source>
</evidence>
<keyword evidence="3" id="KW-0812">Transmembrane</keyword>
<dbReference type="PANTHER" id="PTHR43327:SF10">
    <property type="entry name" value="STOMATIN-LIKE PROTEIN 2, MITOCHONDRIAL"/>
    <property type="match status" value="1"/>
</dbReference>
<proteinExistence type="inferred from homology"/>
<dbReference type="InterPro" id="IPR050710">
    <property type="entry name" value="Band7/mec-2_domain"/>
</dbReference>
<keyword evidence="4" id="KW-1133">Transmembrane helix</keyword>
<comment type="subcellular location">
    <subcellularLocation>
        <location evidence="1">Membrane</location>
        <topology evidence="1">Single-pass membrane protein</topology>
    </subcellularLocation>
</comment>
<accession>A0A6C7E933</accession>